<protein>
    <recommendedName>
        <fullName evidence="2">DUF6590 domain-containing protein</fullName>
    </recommendedName>
</protein>
<feature type="compositionally biased region" description="Low complexity" evidence="1">
    <location>
        <begin position="343"/>
        <end position="374"/>
    </location>
</feature>
<reference evidence="4" key="1">
    <citation type="journal article" date="2017" name="bioRxiv">
        <title>Conservation of a gene cluster reveals novel cercosporin biosynthetic mechanisms and extends production to the genus Colletotrichum.</title>
        <authorList>
            <person name="de Jonge R."/>
            <person name="Ebert M.K."/>
            <person name="Huitt-Roehl C.R."/>
            <person name="Pal P."/>
            <person name="Suttle J.C."/>
            <person name="Spanner R.E."/>
            <person name="Neubauer J.D."/>
            <person name="Jurick W.M.II."/>
            <person name="Stott K.A."/>
            <person name="Secor G.A."/>
            <person name="Thomma B.P.H.J."/>
            <person name="Van de Peer Y."/>
            <person name="Townsend C.A."/>
            <person name="Bolton M.D."/>
        </authorList>
    </citation>
    <scope>NUCLEOTIDE SEQUENCE [LARGE SCALE GENOMIC DNA]</scope>
    <source>
        <strain evidence="4">CBS538.71</strain>
    </source>
</reference>
<evidence type="ECO:0000313" key="3">
    <source>
        <dbReference type="EMBL" id="PPJ55410.1"/>
    </source>
</evidence>
<evidence type="ECO:0000259" key="2">
    <source>
        <dbReference type="Pfam" id="PF20233"/>
    </source>
</evidence>
<organism evidence="3 4">
    <name type="scientific">Cercospora berteroae</name>
    <dbReference type="NCBI Taxonomy" id="357750"/>
    <lineage>
        <taxon>Eukaryota</taxon>
        <taxon>Fungi</taxon>
        <taxon>Dikarya</taxon>
        <taxon>Ascomycota</taxon>
        <taxon>Pezizomycotina</taxon>
        <taxon>Dothideomycetes</taxon>
        <taxon>Dothideomycetidae</taxon>
        <taxon>Mycosphaerellales</taxon>
        <taxon>Mycosphaerellaceae</taxon>
        <taxon>Cercospora</taxon>
    </lineage>
</organism>
<keyword evidence="4" id="KW-1185">Reference proteome</keyword>
<sequence>MPLQAPPGVATSRINYASAAKSKVQFAQEPARSPVVQALRTTPGMQNAMQRNAANSQHPGVGGVSHDMADVNVSGRLLPSIAPAPSYASVKTRFVLSQHPRDIGVASGNIHPKKNKGWFDNNVCVLSPYYRNTFKQGDVISVPYHIPNINPNVDVNQKELQISAQGPVFSKRRMMIVLWKGPETMFCLPLFSWQQAGIEKKDNGRDAIRNYVCVVNYQDRKNFELSGRKTGPNNPLYFVHRHDDNPGLSDSTTCSLVGGHMVGYQEDIGKIGRITQSSYKGLRAMWDARNAVYWDEDDGWPPEGDQDYRSAKLNVATSRYVGQSQAPSRRSQAPYHSQAPSGYSQAPSRPSSYAPYPQPYAASRGSTTGSSWRRGQGDHWSPGR</sequence>
<evidence type="ECO:0000256" key="1">
    <source>
        <dbReference type="SAM" id="MobiDB-lite"/>
    </source>
</evidence>
<evidence type="ECO:0000313" key="4">
    <source>
        <dbReference type="Proteomes" id="UP000237631"/>
    </source>
</evidence>
<comment type="caution">
    <text evidence="3">The sequence shown here is derived from an EMBL/GenBank/DDBJ whole genome shotgun (WGS) entry which is preliminary data.</text>
</comment>
<gene>
    <name evidence="3" type="ORF">CBER1_02718</name>
</gene>
<accession>A0A2S6C6T2</accession>
<feature type="domain" description="DUF6590" evidence="2">
    <location>
        <begin position="132"/>
        <end position="282"/>
    </location>
</feature>
<dbReference type="AlphaFoldDB" id="A0A2S6C6T2"/>
<dbReference type="Pfam" id="PF20233">
    <property type="entry name" value="DUF6590"/>
    <property type="match status" value="1"/>
</dbReference>
<feature type="compositionally biased region" description="Polar residues" evidence="1">
    <location>
        <begin position="320"/>
        <end position="342"/>
    </location>
</feature>
<dbReference type="Proteomes" id="UP000237631">
    <property type="component" value="Unassembled WGS sequence"/>
</dbReference>
<name>A0A2S6C6T2_9PEZI</name>
<dbReference type="OrthoDB" id="3438983at2759"/>
<proteinExistence type="predicted"/>
<feature type="region of interest" description="Disordered" evidence="1">
    <location>
        <begin position="320"/>
        <end position="384"/>
    </location>
</feature>
<dbReference type="InterPro" id="IPR046497">
    <property type="entry name" value="DUF6590"/>
</dbReference>
<dbReference type="EMBL" id="PNEN01000540">
    <property type="protein sequence ID" value="PPJ55410.1"/>
    <property type="molecule type" value="Genomic_DNA"/>
</dbReference>